<dbReference type="Gene3D" id="1.20.1250.20">
    <property type="entry name" value="MFS general substrate transporter like domains"/>
    <property type="match status" value="2"/>
</dbReference>
<feature type="transmembrane region" description="Helical" evidence="5">
    <location>
        <begin position="326"/>
        <end position="349"/>
    </location>
</feature>
<proteinExistence type="predicted"/>
<dbReference type="InterPro" id="IPR036259">
    <property type="entry name" value="MFS_trans_sf"/>
</dbReference>
<feature type="transmembrane region" description="Helical" evidence="5">
    <location>
        <begin position="113"/>
        <end position="133"/>
    </location>
</feature>
<name>A0AAR2L9X4_PYGNA</name>
<accession>A0AAR2L9X4</accession>
<feature type="transmembrane region" description="Helical" evidence="5">
    <location>
        <begin position="464"/>
        <end position="487"/>
    </location>
</feature>
<evidence type="ECO:0000256" key="3">
    <source>
        <dbReference type="ARBA" id="ARBA00022989"/>
    </source>
</evidence>
<feature type="transmembrane region" description="Helical" evidence="5">
    <location>
        <begin position="140"/>
        <end position="163"/>
    </location>
</feature>
<keyword evidence="7" id="KW-1185">Reference proteome</keyword>
<dbReference type="PANTHER" id="PTHR10924">
    <property type="entry name" value="MAJOR FACILITATOR SUPERFAMILY PROTEIN-RELATED"/>
    <property type="match status" value="1"/>
</dbReference>
<sequence>MAKADVGITIREAWVALSPHSKEGLGSIPRPGEQGPLCVELGLGLGSPCFCVGFLRILRFPPTVQRHAVRPIGRAKLHLGVSVANCLSQWLTFAPVADQTAEDLQVSLDEVNWLSVVYMVVAIPISFITTWMLDTLGLRLTMILGSWLNMAGSALRVVGVLSYVPEWSMFPVVMAGQSLCALAQPLVIFSPTKLAALWFPEHQRATANMIASMSNPLGLLIANVFSPMIISNTNSLLTLLIIYATPAAVVCFLATVGIREGVPPTPPSASAETSSSEPFIQGIKLLMKNKAYLILLLCFGSGIAIFTCFSTLLEQMLCVKGYSSDFAGLCGALFIVFGVIGAGLLGLFVDKTKKFTEATKINMCLTSLTCSVFAVVSQMREQKALVCAVCALFGLFGFAIYPVAMELSVECSYPVGEATSAGLIFISGQIQSIIYIVLLQALTKRMAGSPISLCATGGDANLSWKVPVLVMAGLCCVGSCCFVIFFHTEYRRLHAEADAAADASFVFLIFFFLNPFTIHTNIHRSLKYLQNHRHLLVKHKYYYFVVNDRFKLAYCVLGNP</sequence>
<dbReference type="Proteomes" id="UP001501920">
    <property type="component" value="Chromosome 11"/>
</dbReference>
<feature type="transmembrane region" description="Helical" evidence="5">
    <location>
        <begin position="384"/>
        <end position="404"/>
    </location>
</feature>
<protein>
    <submittedName>
        <fullName evidence="6">Solute carrier family 49 member 3</fullName>
    </submittedName>
</protein>
<dbReference type="CDD" id="cd17399">
    <property type="entry name" value="MFS_MFSD7"/>
    <property type="match status" value="1"/>
</dbReference>
<dbReference type="GeneTree" id="ENSGT01030000234625"/>
<feature type="transmembrane region" description="Helical" evidence="5">
    <location>
        <begin position="169"/>
        <end position="189"/>
    </location>
</feature>
<feature type="transmembrane region" description="Helical" evidence="5">
    <location>
        <begin position="236"/>
        <end position="258"/>
    </location>
</feature>
<dbReference type="InterPro" id="IPR049680">
    <property type="entry name" value="FLVCR1-2_SLC49-like"/>
</dbReference>
<feature type="transmembrane region" description="Helical" evidence="5">
    <location>
        <begin position="499"/>
        <end position="518"/>
    </location>
</feature>
<dbReference type="InterPro" id="IPR011701">
    <property type="entry name" value="MFS"/>
</dbReference>
<comment type="subcellular location">
    <subcellularLocation>
        <location evidence="1">Membrane</location>
        <topology evidence="1">Multi-pass membrane protein</topology>
    </subcellularLocation>
</comment>
<dbReference type="AlphaFoldDB" id="A0AAR2L9X4"/>
<evidence type="ECO:0000256" key="5">
    <source>
        <dbReference type="SAM" id="Phobius"/>
    </source>
</evidence>
<dbReference type="GO" id="GO:0016020">
    <property type="term" value="C:membrane"/>
    <property type="evidence" value="ECO:0007669"/>
    <property type="project" value="UniProtKB-SubCell"/>
</dbReference>
<evidence type="ECO:0000256" key="1">
    <source>
        <dbReference type="ARBA" id="ARBA00004141"/>
    </source>
</evidence>
<dbReference type="PANTHER" id="PTHR10924:SF6">
    <property type="entry name" value="SOLUTE CARRIER FAMILY 49 MEMBER A3"/>
    <property type="match status" value="1"/>
</dbReference>
<feature type="transmembrane region" description="Helical" evidence="5">
    <location>
        <begin position="424"/>
        <end position="443"/>
    </location>
</feature>
<organism evidence="6 7">
    <name type="scientific">Pygocentrus nattereri</name>
    <name type="common">Red-bellied piranha</name>
    <dbReference type="NCBI Taxonomy" id="42514"/>
    <lineage>
        <taxon>Eukaryota</taxon>
        <taxon>Metazoa</taxon>
        <taxon>Chordata</taxon>
        <taxon>Craniata</taxon>
        <taxon>Vertebrata</taxon>
        <taxon>Euteleostomi</taxon>
        <taxon>Actinopterygii</taxon>
        <taxon>Neopterygii</taxon>
        <taxon>Teleostei</taxon>
        <taxon>Ostariophysi</taxon>
        <taxon>Characiformes</taxon>
        <taxon>Characoidei</taxon>
        <taxon>Pygocentrus</taxon>
    </lineage>
</organism>
<feature type="transmembrane region" description="Helical" evidence="5">
    <location>
        <begin position="291"/>
        <end position="314"/>
    </location>
</feature>
<feature type="transmembrane region" description="Helical" evidence="5">
    <location>
        <begin position="210"/>
        <end position="230"/>
    </location>
</feature>
<dbReference type="Ensembl" id="ENSPNAT00000065756.1">
    <property type="protein sequence ID" value="ENSPNAP00000073345.1"/>
    <property type="gene ID" value="ENSPNAG00000027598.2"/>
</dbReference>
<evidence type="ECO:0000313" key="7">
    <source>
        <dbReference type="Proteomes" id="UP001501920"/>
    </source>
</evidence>
<reference evidence="6" key="3">
    <citation type="submission" date="2025-09" db="UniProtKB">
        <authorList>
            <consortium name="Ensembl"/>
        </authorList>
    </citation>
    <scope>IDENTIFICATION</scope>
</reference>
<reference evidence="6" key="2">
    <citation type="submission" date="2025-08" db="UniProtKB">
        <authorList>
            <consortium name="Ensembl"/>
        </authorList>
    </citation>
    <scope>IDENTIFICATION</scope>
</reference>
<keyword evidence="3 5" id="KW-1133">Transmembrane helix</keyword>
<keyword evidence="2 5" id="KW-0812">Transmembrane</keyword>
<keyword evidence="4 5" id="KW-0472">Membrane</keyword>
<dbReference type="Pfam" id="PF07690">
    <property type="entry name" value="MFS_1"/>
    <property type="match status" value="1"/>
</dbReference>
<reference evidence="6 7" key="1">
    <citation type="submission" date="2020-10" db="EMBL/GenBank/DDBJ databases">
        <title>Pygocentrus nattereri (red-bellied piranha) genome, fPygNat1, primary haplotype.</title>
        <authorList>
            <person name="Myers G."/>
            <person name="Meyer A."/>
            <person name="Karagic N."/>
            <person name="Pippel M."/>
            <person name="Winkler S."/>
            <person name="Tracey A."/>
            <person name="Wood J."/>
            <person name="Formenti G."/>
            <person name="Howe K."/>
            <person name="Fedrigo O."/>
            <person name="Jarvis E.D."/>
        </authorList>
    </citation>
    <scope>NUCLEOTIDE SEQUENCE [LARGE SCALE GENOMIC DNA]</scope>
</reference>
<evidence type="ECO:0000256" key="4">
    <source>
        <dbReference type="ARBA" id="ARBA00023136"/>
    </source>
</evidence>
<evidence type="ECO:0000256" key="2">
    <source>
        <dbReference type="ARBA" id="ARBA00022692"/>
    </source>
</evidence>
<dbReference type="GO" id="GO:0022857">
    <property type="term" value="F:transmembrane transporter activity"/>
    <property type="evidence" value="ECO:0007669"/>
    <property type="project" value="InterPro"/>
</dbReference>
<dbReference type="SUPFAM" id="SSF103473">
    <property type="entry name" value="MFS general substrate transporter"/>
    <property type="match status" value="1"/>
</dbReference>
<evidence type="ECO:0000313" key="6">
    <source>
        <dbReference type="Ensembl" id="ENSPNAP00000073345.1"/>
    </source>
</evidence>